<organism evidence="1 2">
    <name type="scientific">Halobacillus aidingensis</name>
    <dbReference type="NCBI Taxonomy" id="240303"/>
    <lineage>
        <taxon>Bacteria</taxon>
        <taxon>Bacillati</taxon>
        <taxon>Bacillota</taxon>
        <taxon>Bacilli</taxon>
        <taxon>Bacillales</taxon>
        <taxon>Bacillaceae</taxon>
        <taxon>Halobacillus</taxon>
    </lineage>
</organism>
<accession>A0A1H0HT24</accession>
<protein>
    <submittedName>
        <fullName evidence="1">Arginine deiminase</fullName>
    </submittedName>
</protein>
<dbReference type="Pfam" id="PF02274">
    <property type="entry name" value="ADI"/>
    <property type="match status" value="2"/>
</dbReference>
<name>A0A1H0HT24_HALAD</name>
<evidence type="ECO:0000313" key="2">
    <source>
        <dbReference type="Proteomes" id="UP000198860"/>
    </source>
</evidence>
<keyword evidence="2" id="KW-1185">Reference proteome</keyword>
<evidence type="ECO:0000313" key="1">
    <source>
        <dbReference type="EMBL" id="SDO22293.1"/>
    </source>
</evidence>
<dbReference type="EMBL" id="FNIZ01000003">
    <property type="protein sequence ID" value="SDO22293.1"/>
    <property type="molecule type" value="Genomic_DNA"/>
</dbReference>
<dbReference type="GO" id="GO:0016990">
    <property type="term" value="F:arginine deiminase activity"/>
    <property type="evidence" value="ECO:0007669"/>
    <property type="project" value="TreeGrafter"/>
</dbReference>
<dbReference type="GO" id="GO:0019546">
    <property type="term" value="P:L-arginine deiminase pathway"/>
    <property type="evidence" value="ECO:0007669"/>
    <property type="project" value="TreeGrafter"/>
</dbReference>
<sequence>MFFCDEEKVSRDEKRSVAFLITLTPNCWNEFDELKSVVVCTPSALHVPDKQTATDLRWEKTADSNKMRRCFTKMVDAMSNAGVQVVDYSTFLRDEERAFHEQLINRVFVRDLACVFGNHVIPGEAGTTMRRPEYIHAHKVFEQWFDEAHFSIHENDTANALENGDVFVLSKDAVFINVGMRSSYESAKALKDKLIPLGFTEIGVIDLPRRGDTMHLDMNLNIAGGGLALAKGYMRYFPVEILSAKGSTYVMMHEFLHRHGYEIIWTDEVKHTVADINFLNLDPETLLISTKAHKKIFRHERLKKKRLIEVDVDELEAGGGGLRCMTLPIERRS</sequence>
<dbReference type="Gene3D" id="3.75.10.10">
    <property type="entry name" value="L-arginine/glycine Amidinotransferase, Chain A"/>
    <property type="match status" value="1"/>
</dbReference>
<dbReference type="AlphaFoldDB" id="A0A1H0HT24"/>
<gene>
    <name evidence="1" type="ORF">SAMN05421677_103272</name>
</gene>
<dbReference type="Proteomes" id="UP000198860">
    <property type="component" value="Unassembled WGS sequence"/>
</dbReference>
<dbReference type="STRING" id="240303.SAMN05421677_103272"/>
<dbReference type="SUPFAM" id="SSF55909">
    <property type="entry name" value="Pentein"/>
    <property type="match status" value="1"/>
</dbReference>
<proteinExistence type="predicted"/>
<dbReference type="OrthoDB" id="9807502at2"/>
<dbReference type="PANTHER" id="PTHR47271">
    <property type="entry name" value="ARGININE DEIMINASE"/>
    <property type="match status" value="1"/>
</dbReference>
<dbReference type="PANTHER" id="PTHR47271:SF2">
    <property type="entry name" value="ARGININE DEIMINASE"/>
    <property type="match status" value="1"/>
</dbReference>
<reference evidence="2" key="1">
    <citation type="submission" date="2016-10" db="EMBL/GenBank/DDBJ databases">
        <authorList>
            <person name="Varghese N."/>
            <person name="Submissions S."/>
        </authorList>
    </citation>
    <scope>NUCLEOTIDE SEQUENCE [LARGE SCALE GENOMIC DNA]</scope>
    <source>
        <strain evidence="2">CGMCC 1.3703</strain>
    </source>
</reference>